<dbReference type="Proteomes" id="UP000295096">
    <property type="component" value="Unassembled WGS sequence"/>
</dbReference>
<dbReference type="OrthoDB" id="9800454at2"/>
<keyword evidence="1 5" id="KW-0489">Methyltransferase</keyword>
<dbReference type="RefSeq" id="WP_133293342.1">
    <property type="nucleotide sequence ID" value="NZ_SMSJ01000229.1"/>
</dbReference>
<proteinExistence type="predicted"/>
<protein>
    <submittedName>
        <fullName evidence="5">Methyltransferase domain-containing protein</fullName>
    </submittedName>
</protein>
<dbReference type="EMBL" id="SMSJ01000229">
    <property type="protein sequence ID" value="TDH56979.1"/>
    <property type="molecule type" value="Genomic_DNA"/>
</dbReference>
<dbReference type="Pfam" id="PF13649">
    <property type="entry name" value="Methyltransf_25"/>
    <property type="match status" value="1"/>
</dbReference>
<dbReference type="PANTHER" id="PTHR43464:SF19">
    <property type="entry name" value="UBIQUINONE BIOSYNTHESIS O-METHYLTRANSFERASE, MITOCHONDRIAL"/>
    <property type="match status" value="1"/>
</dbReference>
<evidence type="ECO:0000256" key="2">
    <source>
        <dbReference type="ARBA" id="ARBA00022679"/>
    </source>
</evidence>
<evidence type="ECO:0000259" key="4">
    <source>
        <dbReference type="Pfam" id="PF13649"/>
    </source>
</evidence>
<keyword evidence="3" id="KW-0949">S-adenosyl-L-methionine</keyword>
<sequence>MLATRSTEDEWMDDAAAGEPEFAAALEELGRINRLTLAFGPVLSWLDRLVQRTGAAELSILDVGCGGGQMLTAIEAWAEKRGVAVTLAGLDHSPWAARYAEAQGVKARFITADLFELAPDERFDVVLCNLFTHHLRDPELVRFLHWLEARAVRGWLISDLHRHWLPWGVVWAGFRLMRFSPMVIHDSTVSIARSFVRADWEKLLAEAGVTAELRWVFPFRWNVGVIRG</sequence>
<feature type="domain" description="Methyltransferase" evidence="4">
    <location>
        <begin position="60"/>
        <end position="145"/>
    </location>
</feature>
<keyword evidence="6" id="KW-1185">Reference proteome</keyword>
<dbReference type="InterPro" id="IPR041698">
    <property type="entry name" value="Methyltransf_25"/>
</dbReference>
<evidence type="ECO:0000256" key="1">
    <source>
        <dbReference type="ARBA" id="ARBA00022603"/>
    </source>
</evidence>
<evidence type="ECO:0000313" key="5">
    <source>
        <dbReference type="EMBL" id="TDH56979.1"/>
    </source>
</evidence>
<accession>A0A4R5Q3A3</accession>
<dbReference type="AlphaFoldDB" id="A0A4R5Q3A3"/>
<gene>
    <name evidence="5" type="ORF">E2C06_36150</name>
</gene>
<dbReference type="GO" id="GO:0032259">
    <property type="term" value="P:methylation"/>
    <property type="evidence" value="ECO:0007669"/>
    <property type="project" value="UniProtKB-KW"/>
</dbReference>
<keyword evidence="2 5" id="KW-0808">Transferase</keyword>
<reference evidence="5 6" key="1">
    <citation type="journal article" date="2016" name="J. Microbiol.">
        <title>Dankookia rubra gen. nov., sp. nov., an alphaproteobacterium isolated from sediment of a shallow stream.</title>
        <authorList>
            <person name="Kim W.H."/>
            <person name="Kim D.H."/>
            <person name="Kang K."/>
            <person name="Ahn T.Y."/>
        </authorList>
    </citation>
    <scope>NUCLEOTIDE SEQUENCE [LARGE SCALE GENOMIC DNA]</scope>
    <source>
        <strain evidence="5 6">JCM30602</strain>
    </source>
</reference>
<organism evidence="5 6">
    <name type="scientific">Dankookia rubra</name>
    <dbReference type="NCBI Taxonomy" id="1442381"/>
    <lineage>
        <taxon>Bacteria</taxon>
        <taxon>Pseudomonadati</taxon>
        <taxon>Pseudomonadota</taxon>
        <taxon>Alphaproteobacteria</taxon>
        <taxon>Acetobacterales</taxon>
        <taxon>Roseomonadaceae</taxon>
        <taxon>Dankookia</taxon>
    </lineage>
</organism>
<dbReference type="GO" id="GO:0008168">
    <property type="term" value="F:methyltransferase activity"/>
    <property type="evidence" value="ECO:0007669"/>
    <property type="project" value="UniProtKB-KW"/>
</dbReference>
<name>A0A4R5Q3A3_9PROT</name>
<evidence type="ECO:0000256" key="3">
    <source>
        <dbReference type="ARBA" id="ARBA00022691"/>
    </source>
</evidence>
<dbReference type="PANTHER" id="PTHR43464">
    <property type="entry name" value="METHYLTRANSFERASE"/>
    <property type="match status" value="1"/>
</dbReference>
<comment type="caution">
    <text evidence="5">The sequence shown here is derived from an EMBL/GenBank/DDBJ whole genome shotgun (WGS) entry which is preliminary data.</text>
</comment>
<dbReference type="SUPFAM" id="SSF53335">
    <property type="entry name" value="S-adenosyl-L-methionine-dependent methyltransferases"/>
    <property type="match status" value="1"/>
</dbReference>
<dbReference type="Gene3D" id="3.40.50.150">
    <property type="entry name" value="Vaccinia Virus protein VP39"/>
    <property type="match status" value="1"/>
</dbReference>
<evidence type="ECO:0000313" key="6">
    <source>
        <dbReference type="Proteomes" id="UP000295096"/>
    </source>
</evidence>
<dbReference type="InterPro" id="IPR029063">
    <property type="entry name" value="SAM-dependent_MTases_sf"/>
</dbReference>
<dbReference type="CDD" id="cd02440">
    <property type="entry name" value="AdoMet_MTases"/>
    <property type="match status" value="1"/>
</dbReference>